<feature type="region of interest" description="Disordered" evidence="1">
    <location>
        <begin position="90"/>
        <end position="135"/>
    </location>
</feature>
<feature type="region of interest" description="Disordered" evidence="1">
    <location>
        <begin position="156"/>
        <end position="313"/>
    </location>
</feature>
<dbReference type="AlphaFoldDB" id="A0A6G0Z9C1"/>
<feature type="compositionally biased region" description="Low complexity" evidence="1">
    <location>
        <begin position="16"/>
        <end position="36"/>
    </location>
</feature>
<feature type="region of interest" description="Disordered" evidence="1">
    <location>
        <begin position="450"/>
        <end position="470"/>
    </location>
</feature>
<reference evidence="2 3" key="1">
    <citation type="submission" date="2019-08" db="EMBL/GenBank/DDBJ databases">
        <title>Whole genome of Aphis craccivora.</title>
        <authorList>
            <person name="Voronova N.V."/>
            <person name="Shulinski R.S."/>
            <person name="Bandarenka Y.V."/>
            <person name="Zhorov D.G."/>
            <person name="Warner D."/>
        </authorList>
    </citation>
    <scope>NUCLEOTIDE SEQUENCE [LARGE SCALE GENOMIC DNA]</scope>
    <source>
        <strain evidence="2">180601</strain>
        <tissue evidence="2">Whole Body</tissue>
    </source>
</reference>
<gene>
    <name evidence="2" type="ORF">FWK35_00007050</name>
</gene>
<protein>
    <submittedName>
        <fullName evidence="2">Microtubule-associated protein futsch</fullName>
    </submittedName>
</protein>
<feature type="compositionally biased region" description="Polar residues" evidence="1">
    <location>
        <begin position="160"/>
        <end position="199"/>
    </location>
</feature>
<feature type="compositionally biased region" description="Polar residues" evidence="1">
    <location>
        <begin position="219"/>
        <end position="230"/>
    </location>
</feature>
<comment type="caution">
    <text evidence="2">The sequence shown here is derived from an EMBL/GenBank/DDBJ whole genome shotgun (WGS) entry which is preliminary data.</text>
</comment>
<sequence>MTFPTAVKKSGPLTISKSGSGSKALSPGSPKSPGSPQILPGSSKAPLASKASEKISAGSSVKKPSVPLKSSTIKNVTKPIVDAKLEVEKTSTSAAKGVTKSVTKPPPLNIKITDAKGLQSPKTPTKSSIKSQMLTKSPLITKPALVSKSTLVSTGMVRSPSITKSSQASVTSPMSKSSQVTTGVKSSTTSPLPIKSTLTPKSSAVSSPVAKSPSVVSKTNSTVPKSPTGITSTLTSKSVTSTANKVSTTSLKSKEQTIVAKPTTPVKKAPILSVKGSTSAKSPTAPTNKPPVISKSLSTTSSLKSSSVKTPTSPLKLTKELTSTVKISALKSTNNSTVISKSNATSSKAIVKKESSSLSLLSVKSSSTIKSTTSPVSKTLTLKANVTPLSSSSSSSSVTKNLIPKSPVAKTRPLAVVKIPSSPTVKTPLSSSIKTPSSPIVKTSLSTAPKIKTPSPAVKTRTPSLSLIKPPLSPAVKKMVPTKLILSPGPSKSKSLSSFRLNSVSTESLASRTSLKSPMTPKSTRVVPKSPSKIIKKTEEPKAKGIRGGQPIKKTIEIPGITELPSNQVSNEQEILKFDFVLENAFDTVLKEENDSIITEIPDQDSLNLEKLETHKMVENINDDLKTTNDFVNKESALSNIINAQNIHSSSEVHEKNLETIEEDSKEPSSIPSLNEQKQEDINILSDFEVVKKDDCTPCLNSISQSANGCSIAFDDNHFNITNENVFTNQFDETQSCVIDIDDHFEPMNDKLVLGDVPFETDSSQDDVSDNEQTIQKEVVENENCGADQNDDVDDVFVFTDNISINSVDSTEHFIHQFMPKSIKRSEGSSSISTDDGSLLSRKSYSEAVAGSPKDGEYYFDYDFEIVDDCLDYDDEGRSVFVEVTEKEFPELKPKDLSGKRRRNKKQKKRNYSNRTESQSDSSTEINYNPEDFDGNEFCRYIKMMKDCSFYPNGLFSSDSVKLSTSSSLSWLDISIRTTDDDLTPSTENLSTYEVFQASNLNKEFLTSIIGSNESTTTNETTWFWKSIEGKHQPHNKANITLSLQPRPKHLTTPRFMILLALISEAKGYEIKPLLSENFVTRDCMPRFDEKIRRLMVQGFWLIGRLINESLSEDEEMNCGNPFEFVDGDIGLWWAGINMLDWQEHLKECGSQNKDLPNCYQFVIENMGMTRDNTAEALSIMNAIPDDFMSELDMENFIHTVRNVKYYSGNCFVDSEENLENQNEVFEQDGEDLIEWEKSSVEKI</sequence>
<dbReference type="Proteomes" id="UP000478052">
    <property type="component" value="Unassembled WGS sequence"/>
</dbReference>
<feature type="compositionally biased region" description="Polar residues" evidence="1">
    <location>
        <begin position="507"/>
        <end position="523"/>
    </location>
</feature>
<feature type="compositionally biased region" description="Low complexity" evidence="1">
    <location>
        <begin position="59"/>
        <end position="71"/>
    </location>
</feature>
<dbReference type="OrthoDB" id="6614946at2759"/>
<feature type="compositionally biased region" description="Low complexity" evidence="1">
    <location>
        <begin position="200"/>
        <end position="218"/>
    </location>
</feature>
<accession>A0A6G0Z9C1</accession>
<feature type="compositionally biased region" description="Low complexity" evidence="1">
    <location>
        <begin position="231"/>
        <end position="242"/>
    </location>
</feature>
<proteinExistence type="predicted"/>
<feature type="compositionally biased region" description="Low complexity" evidence="1">
    <location>
        <begin position="294"/>
        <end position="313"/>
    </location>
</feature>
<evidence type="ECO:0000313" key="3">
    <source>
        <dbReference type="Proteomes" id="UP000478052"/>
    </source>
</evidence>
<keyword evidence="3" id="KW-1185">Reference proteome</keyword>
<name>A0A6G0Z9C1_APHCR</name>
<organism evidence="2 3">
    <name type="scientific">Aphis craccivora</name>
    <name type="common">Cowpea aphid</name>
    <dbReference type="NCBI Taxonomy" id="307492"/>
    <lineage>
        <taxon>Eukaryota</taxon>
        <taxon>Metazoa</taxon>
        <taxon>Ecdysozoa</taxon>
        <taxon>Arthropoda</taxon>
        <taxon>Hexapoda</taxon>
        <taxon>Insecta</taxon>
        <taxon>Pterygota</taxon>
        <taxon>Neoptera</taxon>
        <taxon>Paraneoptera</taxon>
        <taxon>Hemiptera</taxon>
        <taxon>Sternorrhyncha</taxon>
        <taxon>Aphidomorpha</taxon>
        <taxon>Aphidoidea</taxon>
        <taxon>Aphididae</taxon>
        <taxon>Aphidini</taxon>
        <taxon>Aphis</taxon>
        <taxon>Aphis</taxon>
    </lineage>
</organism>
<feature type="region of interest" description="Disordered" evidence="1">
    <location>
        <begin position="507"/>
        <end position="531"/>
    </location>
</feature>
<feature type="region of interest" description="Disordered" evidence="1">
    <location>
        <begin position="893"/>
        <end position="929"/>
    </location>
</feature>
<evidence type="ECO:0000313" key="2">
    <source>
        <dbReference type="EMBL" id="KAF0767187.1"/>
    </source>
</evidence>
<dbReference type="EMBL" id="VUJU01001025">
    <property type="protein sequence ID" value="KAF0767187.1"/>
    <property type="molecule type" value="Genomic_DNA"/>
</dbReference>
<feature type="compositionally biased region" description="Polar residues" evidence="1">
    <location>
        <begin position="916"/>
        <end position="927"/>
    </location>
</feature>
<evidence type="ECO:0000256" key="1">
    <source>
        <dbReference type="SAM" id="MobiDB-lite"/>
    </source>
</evidence>
<feature type="compositionally biased region" description="Low complexity" evidence="1">
    <location>
        <begin position="120"/>
        <end position="131"/>
    </location>
</feature>
<feature type="region of interest" description="Disordered" evidence="1">
    <location>
        <begin position="1"/>
        <end position="74"/>
    </location>
</feature>
<feature type="compositionally biased region" description="Basic residues" evidence="1">
    <location>
        <begin position="900"/>
        <end position="912"/>
    </location>
</feature>
<feature type="compositionally biased region" description="Polar residues" evidence="1">
    <location>
        <begin position="275"/>
        <end position="287"/>
    </location>
</feature>